<evidence type="ECO:0000256" key="1">
    <source>
        <dbReference type="SAM" id="MobiDB-lite"/>
    </source>
</evidence>
<reference evidence="2" key="1">
    <citation type="submission" date="2022-11" db="EMBL/GenBank/DDBJ databases">
        <authorList>
            <person name="Scott C."/>
            <person name="Bruce N."/>
        </authorList>
    </citation>
    <scope>NUCLEOTIDE SEQUENCE</scope>
</reference>
<feature type="compositionally biased region" description="Low complexity" evidence="1">
    <location>
        <begin position="180"/>
        <end position="190"/>
    </location>
</feature>
<sequence>MAAAASRVLGVSYCARRAFRPHHMAQYFTGPEHTLTAYWLHRYEEKLSEPLWIHIVGSYQVKPVVRNSSRRRLRRGIHAALAEAGYAVDGKIAQPPLGSDGASVIQTPTAPLTGTVMVTIKDALAVMEMGEEECLKVGREIVQKLRTPKAQGARPLIQGLIILTSSLSPPATPRRKKLTNRTNRPTDNPTPVLLLHFARQ</sequence>
<evidence type="ECO:0000313" key="2">
    <source>
        <dbReference type="EMBL" id="CAI4210817.1"/>
    </source>
</evidence>
<comment type="caution">
    <text evidence="2">The sequence shown here is derived from an EMBL/GenBank/DDBJ whole genome shotgun (WGS) entry which is preliminary data.</text>
</comment>
<feature type="region of interest" description="Disordered" evidence="1">
    <location>
        <begin position="167"/>
        <end position="190"/>
    </location>
</feature>
<gene>
    <name evidence="2" type="ORF">PPNO1_LOCUS615</name>
</gene>
<organism evidence="2 3">
    <name type="scientific">Parascedosporium putredinis</name>
    <dbReference type="NCBI Taxonomy" id="1442378"/>
    <lineage>
        <taxon>Eukaryota</taxon>
        <taxon>Fungi</taxon>
        <taxon>Dikarya</taxon>
        <taxon>Ascomycota</taxon>
        <taxon>Pezizomycotina</taxon>
        <taxon>Sordariomycetes</taxon>
        <taxon>Hypocreomycetidae</taxon>
        <taxon>Microascales</taxon>
        <taxon>Microascaceae</taxon>
        <taxon>Parascedosporium</taxon>
    </lineage>
</organism>
<proteinExistence type="predicted"/>
<keyword evidence="3" id="KW-1185">Reference proteome</keyword>
<evidence type="ECO:0000313" key="3">
    <source>
        <dbReference type="Proteomes" id="UP000838763"/>
    </source>
</evidence>
<protein>
    <submittedName>
        <fullName evidence="2">Uncharacterized protein</fullName>
    </submittedName>
</protein>
<dbReference type="Proteomes" id="UP000838763">
    <property type="component" value="Unassembled WGS sequence"/>
</dbReference>
<dbReference type="EMBL" id="CALLCH030000001">
    <property type="protein sequence ID" value="CAI4210817.1"/>
    <property type="molecule type" value="Genomic_DNA"/>
</dbReference>
<accession>A0A9P1M610</accession>
<dbReference type="AlphaFoldDB" id="A0A9P1M610"/>
<name>A0A9P1M610_9PEZI</name>